<accession>S7HXX5</accession>
<dbReference type="InterPro" id="IPR016181">
    <property type="entry name" value="Acyl_CoA_acyltransferase"/>
</dbReference>
<dbReference type="PATRIC" id="fig|1336752.4.peg.3854"/>
<evidence type="ECO:0000313" key="2">
    <source>
        <dbReference type="Proteomes" id="UP000014854"/>
    </source>
</evidence>
<protein>
    <submittedName>
        <fullName evidence="1">Uncharacterized protein</fullName>
    </submittedName>
</protein>
<dbReference type="SUPFAM" id="SSF55729">
    <property type="entry name" value="Acyl-CoA N-acyltransferases (Nat)"/>
    <property type="match status" value="1"/>
</dbReference>
<proteinExistence type="predicted"/>
<dbReference type="AlphaFoldDB" id="S7HXX5"/>
<evidence type="ECO:0000313" key="1">
    <source>
        <dbReference type="EMBL" id="EPP20512.1"/>
    </source>
</evidence>
<name>S7HXX5_VIBFL</name>
<gene>
    <name evidence="1" type="ORF">L910_2006</name>
</gene>
<sequence length="250" mass="29412">MNFNNLRVEQSNFQSITGSQVFRKLRTFSYEFFDNDKLVAYFQLETMNISDHHPTYIWQEIDNYQGSDWEVHSFLFDNGCGFNSVKIDLKASGESARVKNIDDPLFDINNYIEYYHKIGLISLIFIDKDYRNKGLLRSILKHLFAKHYDIGVFFLNAVDLRCTSYFSAFKEINESESNIEKSNPLYKLGCSNVKHMKTTGELKSIYTSIGFKPSKPVHDSAERLYLYIEPLEAYPELFTTESKRYKRFNY</sequence>
<reference evidence="1 2" key="1">
    <citation type="journal article" date="2013" name="Gut Pathog.">
        <title>Evidence of a new metabolic capacity in an emerging diarrheal pathogen: lessons from the draft genomes of Vibrio fluvialis strains PG41 and I21563.</title>
        <authorList>
            <person name="Khatri I."/>
            <person name="Mahajan S."/>
            <person name="Dureja C."/>
            <person name="Subramanian S."/>
            <person name="Raychaudhuri S."/>
        </authorList>
    </citation>
    <scope>NUCLEOTIDE SEQUENCE [LARGE SCALE GENOMIC DNA]</scope>
    <source>
        <strain evidence="1 2">PG41</strain>
    </source>
</reference>
<comment type="caution">
    <text evidence="1">The sequence shown here is derived from an EMBL/GenBank/DDBJ whole genome shotgun (WGS) entry which is preliminary data.</text>
</comment>
<dbReference type="Proteomes" id="UP000014854">
    <property type="component" value="Unassembled WGS sequence"/>
</dbReference>
<organism evidence="1 2">
    <name type="scientific">Vibrio fluvialis PG41</name>
    <dbReference type="NCBI Taxonomy" id="1336752"/>
    <lineage>
        <taxon>Bacteria</taxon>
        <taxon>Pseudomonadati</taxon>
        <taxon>Pseudomonadota</taxon>
        <taxon>Gammaproteobacteria</taxon>
        <taxon>Vibrionales</taxon>
        <taxon>Vibrionaceae</taxon>
        <taxon>Vibrio</taxon>
    </lineage>
</organism>
<dbReference type="RefSeq" id="WP_020331589.1">
    <property type="nucleotide sequence ID" value="NZ_ASXS01000019.1"/>
</dbReference>
<dbReference type="EMBL" id="ASXS01000019">
    <property type="protein sequence ID" value="EPP20512.1"/>
    <property type="molecule type" value="Genomic_DNA"/>
</dbReference>